<dbReference type="EMBL" id="OMOF01000367">
    <property type="protein sequence ID" value="SPF49029.1"/>
    <property type="molecule type" value="Genomic_DNA"/>
</dbReference>
<accession>A0A2U3LBC1</accession>
<gene>
    <name evidence="1" type="ORF">SBF1_4290008</name>
</gene>
<dbReference type="AlphaFoldDB" id="A0A2U3LBC1"/>
<sequence length="58" mass="6932">MYKEYVKFLKTAELCYETQKAPQLQLMTALSIILFDYIWNLPAKMFQKLHEPFPFLTG</sequence>
<organism evidence="1 2">
    <name type="scientific">Candidatus Desulfosporosinus infrequens</name>
    <dbReference type="NCBI Taxonomy" id="2043169"/>
    <lineage>
        <taxon>Bacteria</taxon>
        <taxon>Bacillati</taxon>
        <taxon>Bacillota</taxon>
        <taxon>Clostridia</taxon>
        <taxon>Eubacteriales</taxon>
        <taxon>Desulfitobacteriaceae</taxon>
        <taxon>Desulfosporosinus</taxon>
    </lineage>
</organism>
<evidence type="ECO:0000313" key="1">
    <source>
        <dbReference type="EMBL" id="SPF49029.1"/>
    </source>
</evidence>
<reference evidence="2" key="1">
    <citation type="submission" date="2018-02" db="EMBL/GenBank/DDBJ databases">
        <authorList>
            <person name="Hausmann B."/>
        </authorList>
    </citation>
    <scope>NUCLEOTIDE SEQUENCE [LARGE SCALE GENOMIC DNA]</scope>
    <source>
        <strain evidence="2">Peat soil MAG SbF1</strain>
    </source>
</reference>
<evidence type="ECO:0000313" key="2">
    <source>
        <dbReference type="Proteomes" id="UP000238916"/>
    </source>
</evidence>
<dbReference type="Proteomes" id="UP000238916">
    <property type="component" value="Unassembled WGS sequence"/>
</dbReference>
<protein>
    <submittedName>
        <fullName evidence="1">Uncharacterized protein</fullName>
    </submittedName>
</protein>
<name>A0A2U3LBC1_9FIRM</name>
<proteinExistence type="predicted"/>